<sequence>MKIFTLFALLLTLSHAKIYYAKVEPYEVRDISANISGLVLSADEALVGTVLTSKPYIKIDSEVDEKELRLIKEKLMYITNSLEMSEAVLVNLEDSLVRKRENYRKIEPLKFKSSVEKDREFYDLIASENLYLNTRKEIQNLKVQISDLRLREVQLTRSIKDKNLVAEGFVLYEMMVKPGQVVGVATPLAKIADTSKALLSIYLDEEDVLDAKKRVIYIDGEKTSYRVSRLLNIADSKNISKYMAQIVTDSPKLFSKLVKVELKNE</sequence>
<protein>
    <submittedName>
        <fullName evidence="1">HlyD family secretion protein</fullName>
    </submittedName>
</protein>
<comment type="caution">
    <text evidence="1">The sequence shown here is derived from an EMBL/GenBank/DDBJ whole genome shotgun (WGS) entry which is preliminary data.</text>
</comment>
<dbReference type="RefSeq" id="WP_137013209.1">
    <property type="nucleotide sequence ID" value="NZ_SZPX01000004.1"/>
</dbReference>
<dbReference type="AlphaFoldDB" id="A0A4U2Z7T3"/>
<dbReference type="EMBL" id="SZPX01000004">
    <property type="protein sequence ID" value="TKI69550.1"/>
    <property type="molecule type" value="Genomic_DNA"/>
</dbReference>
<reference evidence="1 2" key="1">
    <citation type="submission" date="2019-04" db="EMBL/GenBank/DDBJ databases">
        <title>Sulfurimonas crateris sp. nov. a facultative anaerobic sulfur-oxidizing chemolithautotrophic bacterium isolated from a terrestrial mud vulcano.</title>
        <authorList>
            <person name="Ratnikova N.M."/>
            <person name="Slobodkin A.I."/>
            <person name="Merkel A.Y."/>
            <person name="Novikov A."/>
            <person name="Bonch-Osmolovskaya E.A."/>
            <person name="Slobodkina G.B."/>
        </authorList>
    </citation>
    <scope>NUCLEOTIDE SEQUENCE [LARGE SCALE GENOMIC DNA]</scope>
    <source>
        <strain evidence="1 2">SN118</strain>
    </source>
</reference>
<gene>
    <name evidence="1" type="ORF">FCU45_05705</name>
</gene>
<organism evidence="1 2">
    <name type="scientific">Sulfurimonas crateris</name>
    <dbReference type="NCBI Taxonomy" id="2574727"/>
    <lineage>
        <taxon>Bacteria</taxon>
        <taxon>Pseudomonadati</taxon>
        <taxon>Campylobacterota</taxon>
        <taxon>Epsilonproteobacteria</taxon>
        <taxon>Campylobacterales</taxon>
        <taxon>Sulfurimonadaceae</taxon>
        <taxon>Sulfurimonas</taxon>
    </lineage>
</organism>
<keyword evidence="2" id="KW-1185">Reference proteome</keyword>
<accession>A0A4U2Z7T3</accession>
<dbReference type="Proteomes" id="UP000309561">
    <property type="component" value="Unassembled WGS sequence"/>
</dbReference>
<dbReference type="OrthoDB" id="5343727at2"/>
<proteinExistence type="predicted"/>
<name>A0A4U2Z7T3_9BACT</name>
<evidence type="ECO:0000313" key="2">
    <source>
        <dbReference type="Proteomes" id="UP000309561"/>
    </source>
</evidence>
<evidence type="ECO:0000313" key="1">
    <source>
        <dbReference type="EMBL" id="TKI69550.1"/>
    </source>
</evidence>